<gene>
    <name evidence="4" type="ORF">SAMN05444394_0294</name>
</gene>
<keyword evidence="5" id="KW-1185">Reference proteome</keyword>
<dbReference type="OrthoDB" id="9760715at2"/>
<proteinExistence type="predicted"/>
<dbReference type="InterPro" id="IPR027417">
    <property type="entry name" value="P-loop_NTPase"/>
</dbReference>
<dbReference type="InterPro" id="IPR000330">
    <property type="entry name" value="SNF2_N"/>
</dbReference>
<dbReference type="InterPro" id="IPR050496">
    <property type="entry name" value="SNF2_RAD54_helicase_repair"/>
</dbReference>
<organism evidence="4 5">
    <name type="scientific">Algoriphagus halophilus</name>
    <dbReference type="NCBI Taxonomy" id="226505"/>
    <lineage>
        <taxon>Bacteria</taxon>
        <taxon>Pseudomonadati</taxon>
        <taxon>Bacteroidota</taxon>
        <taxon>Cytophagia</taxon>
        <taxon>Cytophagales</taxon>
        <taxon>Cyclobacteriaceae</taxon>
        <taxon>Algoriphagus</taxon>
    </lineage>
</organism>
<evidence type="ECO:0000259" key="2">
    <source>
        <dbReference type="PROSITE" id="PS51192"/>
    </source>
</evidence>
<dbReference type="PANTHER" id="PTHR45629:SF7">
    <property type="entry name" value="DNA EXCISION REPAIR PROTEIN ERCC-6-RELATED"/>
    <property type="match status" value="1"/>
</dbReference>
<reference evidence="5" key="1">
    <citation type="submission" date="2016-11" db="EMBL/GenBank/DDBJ databases">
        <authorList>
            <person name="Varghese N."/>
            <person name="Submissions S."/>
        </authorList>
    </citation>
    <scope>NUCLEOTIDE SEQUENCE [LARGE SCALE GENOMIC DNA]</scope>
    <source>
        <strain evidence="5">DSM 15292</strain>
    </source>
</reference>
<sequence length="889" mass="100773">MEQEFLFEKPTLSILQKTILESLESDGLSTQNEDSFNISIDQAIEISDTNRSVLGIPLSIPVQIHIGSSGTLNMEEFGFILSFKETRASSPIHFSKEGDFFHINGKRYLGSSDQIKVLRTLTNHQKVNNHKFEENLMALGSIKRYGAKLIESGSLVFDSYLKNEQVEVAEKLRLDFRENPDGSINVVPSIDHNADEGFQKAYDIYPKVKDVYNSQDGDRRVRVVIPEESKPSLNSLKSEFKRINGEKKDSVLKNPSNYFDESTFDLDHYSKRVYELGLYEPKYYPFIKPFSTNWVSGVTVEEASGKRSEILIEDEGEYKALHSGIQIAEAKGEDKVEFKGSLLPVDDAISLRDSYIAIQENRVDKSGIRDSNGRKVLIIHENVEDLEFSIDSLIEIPHVFIPPKRLKSKFSLLPHQVEGVAWLQSLCKSNSGALLGDDMGLGKTLQILSFIDWSFEYQQEIGISKPNLIVAPVTLLENWENEFKLFFEPHLNFIRYYGKEIKEIDLFALGNKDVLLTTYETLRSKQLLLGRINWFSAILDEAQRIKTPGTMVTNAAKALNAEFKIAMTGTPVENSWMDLWCLSDFVAPGLLGSARIFNSKYNNALKEEEADIKALGDDIRSQLGIYLKRRVKSQILKDLPSKEQVFFPREMPDVQKSKYLKELEFYQNNRGSLNQLLSTISKLRMISDHPYLDLAPEDLNSFSTLQLINSSAKMIETSQILESIKAKNEKVILFSPFEKVQNILSRMVIDLFGIPVSIINGQTATVESKGKVSRQKLIDKFQSVSGFNVIIMSPIAAGYGLNVTGANHVIHFTRHWNPAKENQATDRVYRIGQKKSVHIYYPMATIQGKETFDQKLDKLLTMKIQLSDASLYPSDAAEVKFSDFEELLA</sequence>
<keyword evidence="4" id="KW-0067">ATP-binding</keyword>
<dbReference type="Gene3D" id="3.40.50.10810">
    <property type="entry name" value="Tandem AAA-ATPase domain"/>
    <property type="match status" value="1"/>
</dbReference>
<dbReference type="Gene3D" id="3.40.50.300">
    <property type="entry name" value="P-loop containing nucleotide triphosphate hydrolases"/>
    <property type="match status" value="1"/>
</dbReference>
<dbReference type="Pfam" id="PF00176">
    <property type="entry name" value="SNF2-rel_dom"/>
    <property type="match status" value="1"/>
</dbReference>
<dbReference type="AlphaFoldDB" id="A0A1N6D663"/>
<dbReference type="GO" id="GO:0005524">
    <property type="term" value="F:ATP binding"/>
    <property type="evidence" value="ECO:0007669"/>
    <property type="project" value="InterPro"/>
</dbReference>
<evidence type="ECO:0000256" key="1">
    <source>
        <dbReference type="ARBA" id="ARBA00022801"/>
    </source>
</evidence>
<dbReference type="InterPro" id="IPR001650">
    <property type="entry name" value="Helicase_C-like"/>
</dbReference>
<dbReference type="SUPFAM" id="SSF52540">
    <property type="entry name" value="P-loop containing nucleoside triphosphate hydrolases"/>
    <property type="match status" value="2"/>
</dbReference>
<dbReference type="Pfam" id="PF00271">
    <property type="entry name" value="Helicase_C"/>
    <property type="match status" value="1"/>
</dbReference>
<dbReference type="PANTHER" id="PTHR45629">
    <property type="entry name" value="SNF2/RAD54 FAMILY MEMBER"/>
    <property type="match status" value="1"/>
</dbReference>
<dbReference type="PROSITE" id="PS51194">
    <property type="entry name" value="HELICASE_CTER"/>
    <property type="match status" value="1"/>
</dbReference>
<accession>A0A1N6D663</accession>
<dbReference type="SMART" id="SM00490">
    <property type="entry name" value="HELICc"/>
    <property type="match status" value="1"/>
</dbReference>
<dbReference type="RefSeq" id="WP_084560833.1">
    <property type="nucleotide sequence ID" value="NZ_FSRC01000001.1"/>
</dbReference>
<dbReference type="CDD" id="cd18793">
    <property type="entry name" value="SF2_C_SNF"/>
    <property type="match status" value="1"/>
</dbReference>
<name>A0A1N6D663_9BACT</name>
<dbReference type="SMART" id="SM00487">
    <property type="entry name" value="DEXDc"/>
    <property type="match status" value="1"/>
</dbReference>
<keyword evidence="4" id="KW-0547">Nucleotide-binding</keyword>
<feature type="domain" description="Helicase ATP-binding" evidence="2">
    <location>
        <begin position="424"/>
        <end position="589"/>
    </location>
</feature>
<keyword evidence="4" id="KW-0347">Helicase</keyword>
<feature type="domain" description="Helicase C-terminal" evidence="3">
    <location>
        <begin position="716"/>
        <end position="880"/>
    </location>
</feature>
<dbReference type="InterPro" id="IPR038718">
    <property type="entry name" value="SNF2-like_sf"/>
</dbReference>
<evidence type="ECO:0000259" key="3">
    <source>
        <dbReference type="PROSITE" id="PS51194"/>
    </source>
</evidence>
<protein>
    <submittedName>
        <fullName evidence="4">Superfamily II DNA or RNA helicase, SNF2 family</fullName>
    </submittedName>
</protein>
<dbReference type="EMBL" id="FSRC01000001">
    <property type="protein sequence ID" value="SIN66197.1"/>
    <property type="molecule type" value="Genomic_DNA"/>
</dbReference>
<dbReference type="PROSITE" id="PS51192">
    <property type="entry name" value="HELICASE_ATP_BIND_1"/>
    <property type="match status" value="1"/>
</dbReference>
<dbReference type="GO" id="GO:0016787">
    <property type="term" value="F:hydrolase activity"/>
    <property type="evidence" value="ECO:0007669"/>
    <property type="project" value="UniProtKB-KW"/>
</dbReference>
<evidence type="ECO:0000313" key="5">
    <source>
        <dbReference type="Proteomes" id="UP000185221"/>
    </source>
</evidence>
<evidence type="ECO:0000313" key="4">
    <source>
        <dbReference type="EMBL" id="SIN66197.1"/>
    </source>
</evidence>
<dbReference type="InterPro" id="IPR014001">
    <property type="entry name" value="Helicase_ATP-bd"/>
</dbReference>
<dbReference type="STRING" id="226505.SAMN05444394_0294"/>
<dbReference type="InterPro" id="IPR049730">
    <property type="entry name" value="SNF2/RAD54-like_C"/>
</dbReference>
<dbReference type="Proteomes" id="UP000185221">
    <property type="component" value="Unassembled WGS sequence"/>
</dbReference>
<dbReference type="GO" id="GO:0004386">
    <property type="term" value="F:helicase activity"/>
    <property type="evidence" value="ECO:0007669"/>
    <property type="project" value="UniProtKB-KW"/>
</dbReference>
<keyword evidence="1" id="KW-0378">Hydrolase</keyword>